<reference evidence="1" key="1">
    <citation type="submission" date="2018-06" db="EMBL/GenBank/DDBJ databases">
        <authorList>
            <person name="Zhirakovskaya E."/>
        </authorList>
    </citation>
    <scope>NUCLEOTIDE SEQUENCE</scope>
</reference>
<dbReference type="AlphaFoldDB" id="A0A3B0U2U8"/>
<sequence length="38" mass="4252">MPCYGARCFAKKFLDILPIALFTVHCFNFGFNIDLPAG</sequence>
<organism evidence="1">
    <name type="scientific">hydrothermal vent metagenome</name>
    <dbReference type="NCBI Taxonomy" id="652676"/>
    <lineage>
        <taxon>unclassified sequences</taxon>
        <taxon>metagenomes</taxon>
        <taxon>ecological metagenomes</taxon>
    </lineage>
</organism>
<protein>
    <submittedName>
        <fullName evidence="1">Uncharacterized protein</fullName>
    </submittedName>
</protein>
<dbReference type="EMBL" id="UOEQ01000312">
    <property type="protein sequence ID" value="VAW20932.1"/>
    <property type="molecule type" value="Genomic_DNA"/>
</dbReference>
<gene>
    <name evidence="1" type="ORF">MNBD_ALPHA11-1379</name>
</gene>
<name>A0A3B0U2U8_9ZZZZ</name>
<proteinExistence type="predicted"/>
<accession>A0A3B0U2U8</accession>
<evidence type="ECO:0000313" key="1">
    <source>
        <dbReference type="EMBL" id="VAW20932.1"/>
    </source>
</evidence>